<dbReference type="PRINTS" id="PR00364">
    <property type="entry name" value="DISEASERSIST"/>
</dbReference>
<dbReference type="KEGG" id="qsa:O6P43_001740"/>
<gene>
    <name evidence="12" type="ORF">O6P43_001740</name>
</gene>
<keyword evidence="5" id="KW-0520">NAD</keyword>
<dbReference type="GO" id="GO:0061809">
    <property type="term" value="F:NAD+ nucleosidase activity, cyclic ADP-ribose generating"/>
    <property type="evidence" value="ECO:0007669"/>
    <property type="project" value="UniProtKB-EC"/>
</dbReference>
<keyword evidence="3" id="KW-0677">Repeat</keyword>
<evidence type="ECO:0000259" key="10">
    <source>
        <dbReference type="Pfam" id="PF23282"/>
    </source>
</evidence>
<dbReference type="Proteomes" id="UP001163823">
    <property type="component" value="Chromosome 1"/>
</dbReference>
<dbReference type="Pfam" id="PF23282">
    <property type="entry name" value="WHD_ROQ1"/>
    <property type="match status" value="1"/>
</dbReference>
<feature type="region of interest" description="Disordered" evidence="7">
    <location>
        <begin position="867"/>
        <end position="889"/>
    </location>
</feature>
<feature type="compositionally biased region" description="Acidic residues" evidence="7">
    <location>
        <begin position="867"/>
        <end position="882"/>
    </location>
</feature>
<dbReference type="InterPro" id="IPR058192">
    <property type="entry name" value="WHD_ROQ1-like"/>
</dbReference>
<dbReference type="SUPFAM" id="SSF46785">
    <property type="entry name" value="Winged helix' DNA-binding domain"/>
    <property type="match status" value="1"/>
</dbReference>
<feature type="domain" description="Disease resistance protein RPS4B/Roq1-like leucine-rich repeats" evidence="11">
    <location>
        <begin position="481"/>
        <end position="657"/>
    </location>
</feature>
<dbReference type="InterPro" id="IPR002182">
    <property type="entry name" value="NB-ARC"/>
</dbReference>
<dbReference type="GO" id="GO:0043531">
    <property type="term" value="F:ADP binding"/>
    <property type="evidence" value="ECO:0007669"/>
    <property type="project" value="InterPro"/>
</dbReference>
<dbReference type="InterPro" id="IPR058546">
    <property type="entry name" value="RPS4B/Roq1-like_LRR"/>
</dbReference>
<feature type="domain" description="C-JID" evidence="9">
    <location>
        <begin position="723"/>
        <end position="862"/>
    </location>
</feature>
<dbReference type="GO" id="GO:0006952">
    <property type="term" value="P:defense response"/>
    <property type="evidence" value="ECO:0007669"/>
    <property type="project" value="InterPro"/>
</dbReference>
<dbReference type="InterPro" id="IPR027417">
    <property type="entry name" value="P-loop_NTPase"/>
</dbReference>
<evidence type="ECO:0000256" key="2">
    <source>
        <dbReference type="ARBA" id="ARBA00022614"/>
    </source>
</evidence>
<keyword evidence="13" id="KW-1185">Reference proteome</keyword>
<organism evidence="12 13">
    <name type="scientific">Quillaja saponaria</name>
    <name type="common">Soap bark tree</name>
    <dbReference type="NCBI Taxonomy" id="32244"/>
    <lineage>
        <taxon>Eukaryota</taxon>
        <taxon>Viridiplantae</taxon>
        <taxon>Streptophyta</taxon>
        <taxon>Embryophyta</taxon>
        <taxon>Tracheophyta</taxon>
        <taxon>Spermatophyta</taxon>
        <taxon>Magnoliopsida</taxon>
        <taxon>eudicotyledons</taxon>
        <taxon>Gunneridae</taxon>
        <taxon>Pentapetalae</taxon>
        <taxon>rosids</taxon>
        <taxon>fabids</taxon>
        <taxon>Fabales</taxon>
        <taxon>Quillajaceae</taxon>
        <taxon>Quillaja</taxon>
    </lineage>
</organism>
<dbReference type="Gene3D" id="3.40.50.300">
    <property type="entry name" value="P-loop containing nucleotide triphosphate hydrolases"/>
    <property type="match status" value="1"/>
</dbReference>
<dbReference type="Pfam" id="PF23286">
    <property type="entry name" value="LRR_13"/>
    <property type="match status" value="1"/>
</dbReference>
<evidence type="ECO:0000259" key="8">
    <source>
        <dbReference type="Pfam" id="PF00931"/>
    </source>
</evidence>
<dbReference type="Gene3D" id="1.10.8.430">
    <property type="entry name" value="Helical domain of apoptotic protease-activating factors"/>
    <property type="match status" value="1"/>
</dbReference>
<comment type="caution">
    <text evidence="12">The sequence shown here is derived from an EMBL/GenBank/DDBJ whole genome shotgun (WGS) entry which is preliminary data.</text>
</comment>
<evidence type="ECO:0000256" key="1">
    <source>
        <dbReference type="ARBA" id="ARBA00011982"/>
    </source>
</evidence>
<evidence type="ECO:0000259" key="9">
    <source>
        <dbReference type="Pfam" id="PF20160"/>
    </source>
</evidence>
<dbReference type="SUPFAM" id="SSF52058">
    <property type="entry name" value="L domain-like"/>
    <property type="match status" value="2"/>
</dbReference>
<dbReference type="AlphaFoldDB" id="A0AAD7VNT2"/>
<dbReference type="InterPro" id="IPR036390">
    <property type="entry name" value="WH_DNA-bd_sf"/>
</dbReference>
<evidence type="ECO:0000313" key="12">
    <source>
        <dbReference type="EMBL" id="KAJ7982642.1"/>
    </source>
</evidence>
<proteinExistence type="predicted"/>
<dbReference type="EC" id="3.2.2.6" evidence="1"/>
<dbReference type="FunFam" id="3.80.10.10:FF:000386">
    <property type="entry name" value="Disease resistance protein RPS4"/>
    <property type="match status" value="1"/>
</dbReference>
<dbReference type="InterPro" id="IPR032675">
    <property type="entry name" value="LRR_dom_sf"/>
</dbReference>
<feature type="domain" description="Disease resistance protein Roq1-like winged-helix" evidence="10">
    <location>
        <begin position="161"/>
        <end position="231"/>
    </location>
</feature>
<dbReference type="SUPFAM" id="SSF52540">
    <property type="entry name" value="P-loop containing nucleoside triphosphate hydrolases"/>
    <property type="match status" value="1"/>
</dbReference>
<evidence type="ECO:0000259" key="11">
    <source>
        <dbReference type="Pfam" id="PF23286"/>
    </source>
</evidence>
<comment type="catalytic activity">
    <reaction evidence="6">
        <text>NAD(+) + H2O = ADP-D-ribose + nicotinamide + H(+)</text>
        <dbReference type="Rhea" id="RHEA:16301"/>
        <dbReference type="ChEBI" id="CHEBI:15377"/>
        <dbReference type="ChEBI" id="CHEBI:15378"/>
        <dbReference type="ChEBI" id="CHEBI:17154"/>
        <dbReference type="ChEBI" id="CHEBI:57540"/>
        <dbReference type="ChEBI" id="CHEBI:57967"/>
        <dbReference type="EC" id="3.2.2.6"/>
    </reaction>
    <physiologicalReaction direction="left-to-right" evidence="6">
        <dbReference type="Rhea" id="RHEA:16302"/>
    </physiologicalReaction>
</comment>
<dbReference type="InterPro" id="IPR045344">
    <property type="entry name" value="C-JID"/>
</dbReference>
<evidence type="ECO:0000256" key="4">
    <source>
        <dbReference type="ARBA" id="ARBA00022821"/>
    </source>
</evidence>
<dbReference type="InterPro" id="IPR042197">
    <property type="entry name" value="Apaf_helical"/>
</dbReference>
<dbReference type="InterPro" id="IPR011713">
    <property type="entry name" value="Leu-rich_rpt_3"/>
</dbReference>
<evidence type="ECO:0000256" key="6">
    <source>
        <dbReference type="ARBA" id="ARBA00047304"/>
    </source>
</evidence>
<evidence type="ECO:0000313" key="13">
    <source>
        <dbReference type="Proteomes" id="UP001163823"/>
    </source>
</evidence>
<dbReference type="PANTHER" id="PTHR11017:SF479">
    <property type="entry name" value="DISEASE RESISTANCE PROTEIN (TIR-NBS-LRR CLASS) FAMILY"/>
    <property type="match status" value="1"/>
</dbReference>
<dbReference type="Pfam" id="PF00931">
    <property type="entry name" value="NB-ARC"/>
    <property type="match status" value="1"/>
</dbReference>
<evidence type="ECO:0000256" key="7">
    <source>
        <dbReference type="SAM" id="MobiDB-lite"/>
    </source>
</evidence>
<dbReference type="Pfam" id="PF07725">
    <property type="entry name" value="LRR_3"/>
    <property type="match status" value="1"/>
</dbReference>
<reference evidence="12 13" key="1">
    <citation type="journal article" date="2023" name="Science">
        <title>Elucidation of the pathway for biosynthesis of saponin adjuvants from the soapbark tree.</title>
        <authorList>
            <person name="Reed J."/>
            <person name="Orme A."/>
            <person name="El-Demerdash A."/>
            <person name="Owen C."/>
            <person name="Martin L.B.B."/>
            <person name="Misra R.C."/>
            <person name="Kikuchi S."/>
            <person name="Rejzek M."/>
            <person name="Martin A.C."/>
            <person name="Harkess A."/>
            <person name="Leebens-Mack J."/>
            <person name="Louveau T."/>
            <person name="Stephenson M.J."/>
            <person name="Osbourn A."/>
        </authorList>
    </citation>
    <scope>NUCLEOTIDE SEQUENCE [LARGE SCALE GENOMIC DNA]</scope>
    <source>
        <strain evidence="12">S10</strain>
    </source>
</reference>
<dbReference type="Pfam" id="PF20160">
    <property type="entry name" value="C-JID"/>
    <property type="match status" value="1"/>
</dbReference>
<sequence length="889" mass="101177">MKNGLSDLRNELLDQQIFFGMKILIVLDDVNNLNQLKYLVGSYDSSGFGSRIIVTTRDRNILDRGGVEAIYHVEELDWNEALEVFSLRAFYRICPSEAVIDLSERIVHHVTGIPSVLNHLGSFLHGRSMEEWKNALAKIESGSSFEMFDVLKLSYDELDAEEMTLFLDIACFFNGEDLDFVKRILGDCGYCAHFSNRIRILMAKSLVNISNNIIQVHASLRDMAQEIIRRQHPKKPGKRSHLWDPEQVRKIFRRNSGTKAVEAIFLDMSELQEMELSPEAFARTSKLRLLKFYTSAYRKSCKLYLARGIEYLPCELRYLHWHGYPLKSLPSSFSPNKLVELHLPYSKVEELWEGIQHLPYLYKIHLSYSRQLTGIPNLSQAPKLQIINLEFCTSLVELHASIGYLDKLRHLNLKWCENLKRLPSQIHLPSLEVLDLRHCSSLLMFPVVVGNMENIASLVLDGCKSLKTLPRSIHNLKALINLSLDDCSKLEEIPDIFDSMVSLESLRLKGTAMNELPLSISHLGGLKNLCLDMCKNIKFLPDFISSLKWLETLGLSGCEKIEKLPSLAGLSSLVELNLSGCCNLLQIPEDIVCLSSLSNLSLQGSNIVNLPASIKRLSQLYRLDLTDCTGLEGLPKLPPFLQYLYATNCISLETVSSSKVALTSSNFTEDGGNNLDNVQVFDFTGCLELDQESCSNIMEDAQIRIQHMAKLSRKLSPSVTFCFPGNEIPDWFAHRTEGSCLTMKLSSGWCNDRFLGFALCVVSEFKGRALEDFRLQCGFKINDGYVCKYNSPCLWYGTRFTDSHHTLIWYDDAFHNQTMKEIKSGYRTDEISFDFSTSNGDDFVYSWEVTKCGICLLYEQELYGEEYDDDDEKEYDDNEEELVGGREGR</sequence>
<dbReference type="Gene3D" id="3.80.10.10">
    <property type="entry name" value="Ribonuclease Inhibitor"/>
    <property type="match status" value="3"/>
</dbReference>
<keyword evidence="2" id="KW-0433">Leucine-rich repeat</keyword>
<dbReference type="PANTHER" id="PTHR11017">
    <property type="entry name" value="LEUCINE-RICH REPEAT-CONTAINING PROTEIN"/>
    <property type="match status" value="1"/>
</dbReference>
<name>A0AAD7VNT2_QUISA</name>
<feature type="domain" description="NB-ARC" evidence="8">
    <location>
        <begin position="20"/>
        <end position="90"/>
    </location>
</feature>
<keyword evidence="4" id="KW-0611">Plant defense</keyword>
<accession>A0AAD7VNT2</accession>
<dbReference type="EMBL" id="JARAOO010000001">
    <property type="protein sequence ID" value="KAJ7982642.1"/>
    <property type="molecule type" value="Genomic_DNA"/>
</dbReference>
<protein>
    <recommendedName>
        <fullName evidence="1">ADP-ribosyl cyclase/cyclic ADP-ribose hydrolase</fullName>
        <ecNumber evidence="1">3.2.2.6</ecNumber>
    </recommendedName>
</protein>
<dbReference type="InterPro" id="IPR044974">
    <property type="entry name" value="Disease_R_plants"/>
</dbReference>
<evidence type="ECO:0000256" key="3">
    <source>
        <dbReference type="ARBA" id="ARBA00022737"/>
    </source>
</evidence>
<evidence type="ECO:0000256" key="5">
    <source>
        <dbReference type="ARBA" id="ARBA00023027"/>
    </source>
</evidence>